<keyword evidence="3" id="KW-1185">Reference proteome</keyword>
<feature type="domain" description="SnoaL-like" evidence="1">
    <location>
        <begin position="25"/>
        <end position="125"/>
    </location>
</feature>
<sequence>MQTPHHSQKNGKAAELFAAHLALVIKDMPAWLELFAENAVIEFPYAPSVGTPARLEGKAAITAYAQGVPAMMQDFVFSNLRVFPTHEPHVLFAEVHGEATISSTGLRYVQDYVMRLETDGERIIHYREYWNPVPVIQAFGGHQGVANAFEAGGRS</sequence>
<gene>
    <name evidence="2" type="ORF">SAMN05444354_103180</name>
</gene>
<name>A0A1H7LAT6_STIAU</name>
<dbReference type="Pfam" id="PF12680">
    <property type="entry name" value="SnoaL_2"/>
    <property type="match status" value="1"/>
</dbReference>
<evidence type="ECO:0000313" key="2">
    <source>
        <dbReference type="EMBL" id="SEK96082.1"/>
    </source>
</evidence>
<reference evidence="3" key="1">
    <citation type="submission" date="2016-10" db="EMBL/GenBank/DDBJ databases">
        <authorList>
            <person name="Varghese N."/>
            <person name="Submissions S."/>
        </authorList>
    </citation>
    <scope>NUCLEOTIDE SEQUENCE [LARGE SCALE GENOMIC DNA]</scope>
    <source>
        <strain evidence="3">DSM 17044</strain>
    </source>
</reference>
<dbReference type="OrthoDB" id="2083380at2"/>
<dbReference type="InterPro" id="IPR037401">
    <property type="entry name" value="SnoaL-like"/>
</dbReference>
<dbReference type="Proteomes" id="UP000182719">
    <property type="component" value="Unassembled WGS sequence"/>
</dbReference>
<accession>A0A1H7LAT6</accession>
<evidence type="ECO:0000259" key="1">
    <source>
        <dbReference type="Pfam" id="PF12680"/>
    </source>
</evidence>
<proteinExistence type="predicted"/>
<protein>
    <recommendedName>
        <fullName evidence="1">SnoaL-like domain-containing protein</fullName>
    </recommendedName>
</protein>
<dbReference type="SUPFAM" id="SSF54427">
    <property type="entry name" value="NTF2-like"/>
    <property type="match status" value="1"/>
</dbReference>
<dbReference type="Gene3D" id="3.10.450.50">
    <property type="match status" value="1"/>
</dbReference>
<evidence type="ECO:0000313" key="3">
    <source>
        <dbReference type="Proteomes" id="UP000182719"/>
    </source>
</evidence>
<dbReference type="EMBL" id="FOAP01000003">
    <property type="protein sequence ID" value="SEK96082.1"/>
    <property type="molecule type" value="Genomic_DNA"/>
</dbReference>
<organism evidence="2 3">
    <name type="scientific">Stigmatella aurantiaca</name>
    <dbReference type="NCBI Taxonomy" id="41"/>
    <lineage>
        <taxon>Bacteria</taxon>
        <taxon>Pseudomonadati</taxon>
        <taxon>Myxococcota</taxon>
        <taxon>Myxococcia</taxon>
        <taxon>Myxococcales</taxon>
        <taxon>Cystobacterineae</taxon>
        <taxon>Archangiaceae</taxon>
        <taxon>Stigmatella</taxon>
    </lineage>
</organism>
<dbReference type="RefSeq" id="WP_075005786.1">
    <property type="nucleotide sequence ID" value="NZ_FOAP01000003.1"/>
</dbReference>
<dbReference type="InterPro" id="IPR032710">
    <property type="entry name" value="NTF2-like_dom_sf"/>
</dbReference>
<dbReference type="AlphaFoldDB" id="A0A1H7LAT6"/>